<evidence type="ECO:0000313" key="1">
    <source>
        <dbReference type="EMBL" id="QHN41650.1"/>
    </source>
</evidence>
<accession>A0A857MLT2</accession>
<dbReference type="AlphaFoldDB" id="A0A857MLT2"/>
<reference evidence="1" key="1">
    <citation type="journal article" date="2021" name="Nat. Microbiol.">
        <title>Cocultivation of an ultrasmall environmental parasitic bacterium with lytic ability against bacteria associated with wastewater foams.</title>
        <authorList>
            <person name="Batinovic S."/>
            <person name="Rose J.J.A."/>
            <person name="Ratcliffe J."/>
            <person name="Seviour R.J."/>
            <person name="Petrovski S."/>
        </authorList>
    </citation>
    <scope>NUCLEOTIDE SEQUENCE</scope>
    <source>
        <strain evidence="1">CON44</strain>
    </source>
</reference>
<dbReference type="RefSeq" id="WP_005182356.1">
    <property type="nucleotide sequence ID" value="NZ_CP045804.1"/>
</dbReference>
<proteinExistence type="predicted"/>
<name>A0A857MLT2_9ACTN</name>
<organism evidence="1">
    <name type="scientific">Gordonia amarae</name>
    <dbReference type="NCBI Taxonomy" id="36821"/>
    <lineage>
        <taxon>Bacteria</taxon>
        <taxon>Bacillati</taxon>
        <taxon>Actinomycetota</taxon>
        <taxon>Actinomycetes</taxon>
        <taxon>Mycobacteriales</taxon>
        <taxon>Gordoniaceae</taxon>
        <taxon>Gordonia</taxon>
    </lineage>
</organism>
<gene>
    <name evidence="1" type="ORF">GII30_23030</name>
</gene>
<sequence length="54" mass="6105">MKLTSTLQGTFPQGRGTARIRPFGVSRRSRTARMFPEEAERLVTQAELQRLLSA</sequence>
<protein>
    <submittedName>
        <fullName evidence="1">Uncharacterized protein</fullName>
    </submittedName>
</protein>
<dbReference type="EMBL" id="CP045810">
    <property type="protein sequence ID" value="QHN41650.1"/>
    <property type="molecule type" value="Genomic_DNA"/>
</dbReference>